<proteinExistence type="predicted"/>
<feature type="compositionally biased region" description="Basic and acidic residues" evidence="1">
    <location>
        <begin position="1"/>
        <end position="21"/>
    </location>
</feature>
<keyword evidence="2" id="KW-1133">Transmembrane helix</keyword>
<feature type="region of interest" description="Disordered" evidence="1">
    <location>
        <begin position="1"/>
        <end position="25"/>
    </location>
</feature>
<reference evidence="5" key="4">
    <citation type="journal article" date="2015" name="G3 (Bethesda)">
        <title>Genome sequences of three phytopathogenic species of the Magnaporthaceae family of fungi.</title>
        <authorList>
            <person name="Okagaki L.H."/>
            <person name="Nunes C.C."/>
            <person name="Sailsbery J."/>
            <person name="Clay B."/>
            <person name="Brown D."/>
            <person name="John T."/>
            <person name="Oh Y."/>
            <person name="Young N."/>
            <person name="Fitzgerald M."/>
            <person name="Haas B.J."/>
            <person name="Zeng Q."/>
            <person name="Young S."/>
            <person name="Adiconis X."/>
            <person name="Fan L."/>
            <person name="Levin J.Z."/>
            <person name="Mitchell T.K."/>
            <person name="Okubara P.A."/>
            <person name="Farman M.L."/>
            <person name="Kohn L.M."/>
            <person name="Birren B."/>
            <person name="Ma L.-J."/>
            <person name="Dean R.A."/>
        </authorList>
    </citation>
    <scope>NUCLEOTIDE SEQUENCE</scope>
    <source>
        <strain evidence="5">ATCC 64411 / 73-15</strain>
    </source>
</reference>
<dbReference type="Proteomes" id="UP000011715">
    <property type="component" value="Unassembled WGS sequence"/>
</dbReference>
<dbReference type="STRING" id="644358.A0A0C4E6P7"/>
<dbReference type="PANTHER" id="PTHR37846:SF1">
    <property type="entry name" value="DEACETYLASE-LIKE PROTEIN"/>
    <property type="match status" value="1"/>
</dbReference>
<reference evidence="4" key="3">
    <citation type="submission" date="2011-03" db="EMBL/GenBank/DDBJ databases">
        <title>Annotation of Magnaporthe poae ATCC 64411.</title>
        <authorList>
            <person name="Ma L.-J."/>
            <person name="Dead R."/>
            <person name="Young S.K."/>
            <person name="Zeng Q."/>
            <person name="Gargeya S."/>
            <person name="Fitzgerald M."/>
            <person name="Haas B."/>
            <person name="Abouelleil A."/>
            <person name="Alvarado L."/>
            <person name="Arachchi H.M."/>
            <person name="Berlin A."/>
            <person name="Brown A."/>
            <person name="Chapman S.B."/>
            <person name="Chen Z."/>
            <person name="Dunbar C."/>
            <person name="Freedman E."/>
            <person name="Gearin G."/>
            <person name="Gellesch M."/>
            <person name="Goldberg J."/>
            <person name="Griggs A."/>
            <person name="Gujja S."/>
            <person name="Heiman D."/>
            <person name="Howarth C."/>
            <person name="Larson L."/>
            <person name="Lui A."/>
            <person name="MacDonald P.J.P."/>
            <person name="Mehta T."/>
            <person name="Montmayeur A."/>
            <person name="Murphy C."/>
            <person name="Neiman D."/>
            <person name="Pearson M."/>
            <person name="Priest M."/>
            <person name="Roberts A."/>
            <person name="Saif S."/>
            <person name="Shea T."/>
            <person name="Shenoy N."/>
            <person name="Sisk P."/>
            <person name="Stolte C."/>
            <person name="Sykes S."/>
            <person name="Yandava C."/>
            <person name="Wortman J."/>
            <person name="Nusbaum C."/>
            <person name="Birren B."/>
        </authorList>
    </citation>
    <scope>NUCLEOTIDE SEQUENCE</scope>
    <source>
        <strain evidence="4">ATCC 64411</strain>
    </source>
</reference>
<organism evidence="5 6">
    <name type="scientific">Magnaporthiopsis poae (strain ATCC 64411 / 73-15)</name>
    <name type="common">Kentucky bluegrass fungus</name>
    <name type="synonym">Magnaporthe poae</name>
    <dbReference type="NCBI Taxonomy" id="644358"/>
    <lineage>
        <taxon>Eukaryota</taxon>
        <taxon>Fungi</taxon>
        <taxon>Dikarya</taxon>
        <taxon>Ascomycota</taxon>
        <taxon>Pezizomycotina</taxon>
        <taxon>Sordariomycetes</taxon>
        <taxon>Sordariomycetidae</taxon>
        <taxon>Magnaporthales</taxon>
        <taxon>Magnaporthaceae</taxon>
        <taxon>Magnaporthiopsis</taxon>
    </lineage>
</organism>
<dbReference type="AlphaFoldDB" id="A0A0C4E6P7"/>
<dbReference type="VEuPathDB" id="FungiDB:MAPG_08193"/>
<evidence type="ECO:0000256" key="1">
    <source>
        <dbReference type="SAM" id="MobiDB-lite"/>
    </source>
</evidence>
<keyword evidence="2" id="KW-0812">Transmembrane</keyword>
<keyword evidence="6" id="KW-1185">Reference proteome</keyword>
<keyword evidence="2" id="KW-0472">Membrane</keyword>
<feature type="domain" description="DUF7719" evidence="3">
    <location>
        <begin position="147"/>
        <end position="215"/>
    </location>
</feature>
<reference evidence="5" key="5">
    <citation type="submission" date="2015-06" db="UniProtKB">
        <authorList>
            <consortium name="EnsemblFungi"/>
        </authorList>
    </citation>
    <scope>IDENTIFICATION</scope>
    <source>
        <strain evidence="5">ATCC 64411</strain>
    </source>
</reference>
<dbReference type="OrthoDB" id="5597489at2759"/>
<dbReference type="EMBL" id="ADBL01001979">
    <property type="status" value="NOT_ANNOTATED_CDS"/>
    <property type="molecule type" value="Genomic_DNA"/>
</dbReference>
<evidence type="ECO:0000313" key="4">
    <source>
        <dbReference type="EMBL" id="KLU89219.1"/>
    </source>
</evidence>
<evidence type="ECO:0000256" key="2">
    <source>
        <dbReference type="SAM" id="Phobius"/>
    </source>
</evidence>
<evidence type="ECO:0000259" key="3">
    <source>
        <dbReference type="Pfam" id="PF24841"/>
    </source>
</evidence>
<reference evidence="6" key="1">
    <citation type="submission" date="2010-05" db="EMBL/GenBank/DDBJ databases">
        <title>The genome sequence of Magnaporthe poae strain ATCC 64411.</title>
        <authorList>
            <person name="Ma L.-J."/>
            <person name="Dead R."/>
            <person name="Young S."/>
            <person name="Zeng Q."/>
            <person name="Koehrsen M."/>
            <person name="Alvarado L."/>
            <person name="Berlin A."/>
            <person name="Chapman S.B."/>
            <person name="Chen Z."/>
            <person name="Freedman E."/>
            <person name="Gellesch M."/>
            <person name="Goldberg J."/>
            <person name="Griggs A."/>
            <person name="Gujja S."/>
            <person name="Heilman E.R."/>
            <person name="Heiman D."/>
            <person name="Hepburn T."/>
            <person name="Howarth C."/>
            <person name="Jen D."/>
            <person name="Larson L."/>
            <person name="Mehta T."/>
            <person name="Neiman D."/>
            <person name="Pearson M."/>
            <person name="Roberts A."/>
            <person name="Saif S."/>
            <person name="Shea T."/>
            <person name="Shenoy N."/>
            <person name="Sisk P."/>
            <person name="Stolte C."/>
            <person name="Sykes S."/>
            <person name="Walk T."/>
            <person name="White J."/>
            <person name="Yandava C."/>
            <person name="Haas B."/>
            <person name="Nusbaum C."/>
            <person name="Birren B."/>
        </authorList>
    </citation>
    <scope>NUCLEOTIDE SEQUENCE [LARGE SCALE GENOMIC DNA]</scope>
    <source>
        <strain evidence="6">ATCC 64411 / 73-15</strain>
    </source>
</reference>
<dbReference type="Pfam" id="PF24841">
    <property type="entry name" value="DUF7719"/>
    <property type="match status" value="1"/>
</dbReference>
<accession>A0A0C4E6P7</accession>
<dbReference type="EnsemblFungi" id="MAPG_08193T0">
    <property type="protein sequence ID" value="MAPG_08193T0"/>
    <property type="gene ID" value="MAPG_08193"/>
</dbReference>
<dbReference type="InterPro" id="IPR056136">
    <property type="entry name" value="DUF7719"/>
</dbReference>
<dbReference type="eggNOG" id="ENOG502S6U5">
    <property type="taxonomic scope" value="Eukaryota"/>
</dbReference>
<name>A0A0C4E6P7_MAGP6</name>
<protein>
    <recommendedName>
        <fullName evidence="3">DUF7719 domain-containing protein</fullName>
    </recommendedName>
</protein>
<evidence type="ECO:0000313" key="6">
    <source>
        <dbReference type="Proteomes" id="UP000011715"/>
    </source>
</evidence>
<feature type="transmembrane region" description="Helical" evidence="2">
    <location>
        <begin position="146"/>
        <end position="164"/>
    </location>
</feature>
<gene>
    <name evidence="4" type="ORF">MAPG_08193</name>
</gene>
<evidence type="ECO:0000313" key="5">
    <source>
        <dbReference type="EnsemblFungi" id="MAPG_08193T0"/>
    </source>
</evidence>
<feature type="transmembrane region" description="Helical" evidence="2">
    <location>
        <begin position="184"/>
        <end position="208"/>
    </location>
</feature>
<reference evidence="4" key="2">
    <citation type="submission" date="2010-05" db="EMBL/GenBank/DDBJ databases">
        <title>The Genome Sequence of Magnaporthe poae strain ATCC 64411.</title>
        <authorList>
            <consortium name="The Broad Institute Genome Sequencing Platform"/>
            <consortium name="Broad Institute Genome Sequencing Center for Infectious Disease"/>
            <person name="Ma L.-J."/>
            <person name="Dead R."/>
            <person name="Young S."/>
            <person name="Zeng Q."/>
            <person name="Koehrsen M."/>
            <person name="Alvarado L."/>
            <person name="Berlin A."/>
            <person name="Chapman S.B."/>
            <person name="Chen Z."/>
            <person name="Freedman E."/>
            <person name="Gellesch M."/>
            <person name="Goldberg J."/>
            <person name="Griggs A."/>
            <person name="Gujja S."/>
            <person name="Heilman E.R."/>
            <person name="Heiman D."/>
            <person name="Hepburn T."/>
            <person name="Howarth C."/>
            <person name="Jen D."/>
            <person name="Larson L."/>
            <person name="Mehta T."/>
            <person name="Neiman D."/>
            <person name="Pearson M."/>
            <person name="Roberts A."/>
            <person name="Saif S."/>
            <person name="Shea T."/>
            <person name="Shenoy N."/>
            <person name="Sisk P."/>
            <person name="Stolte C."/>
            <person name="Sykes S."/>
            <person name="Walk T."/>
            <person name="White J."/>
            <person name="Yandava C."/>
            <person name="Haas B."/>
            <person name="Nusbaum C."/>
            <person name="Birren B."/>
        </authorList>
    </citation>
    <scope>NUCLEOTIDE SEQUENCE</scope>
    <source>
        <strain evidence="4">ATCC 64411</strain>
    </source>
</reference>
<dbReference type="OMA" id="GYFYVMK"/>
<sequence>MARRRDADGKIKLKQPDRSGPSEKTLLEMAQERNLFKEAEIRQRANDAKKKGLPPPSEPDDDDGELSPTADRVMEAMMWTISLCMLHVTLDVLVQNQYAVELSWYKIAARAGQGFLVFGFLVYNLHSHAANPAPFPLVPMRFQSGLRQAVFFATGTAAGCYLIHVTNVHGYLAVMKQAPSVGCLWVWAVLELNLSLSVLSLACCYAFLWQGGYSLK</sequence>
<dbReference type="EMBL" id="GL876972">
    <property type="protein sequence ID" value="KLU89219.1"/>
    <property type="molecule type" value="Genomic_DNA"/>
</dbReference>
<dbReference type="PANTHER" id="PTHR37846">
    <property type="entry name" value="YALI0B21296P"/>
    <property type="match status" value="1"/>
</dbReference>
<feature type="region of interest" description="Disordered" evidence="1">
    <location>
        <begin position="44"/>
        <end position="68"/>
    </location>
</feature>